<evidence type="ECO:0000313" key="2">
    <source>
        <dbReference type="Proteomes" id="UP000054935"/>
    </source>
</evidence>
<evidence type="ECO:0000313" key="1">
    <source>
        <dbReference type="EMBL" id="CUH82653.1"/>
    </source>
</evidence>
<gene>
    <name evidence="1" type="ORF">TRN7648_04195</name>
</gene>
<proteinExistence type="predicted"/>
<dbReference type="AlphaFoldDB" id="A0A0P1GKQ8"/>
<keyword evidence="2" id="KW-1185">Reference proteome</keyword>
<protein>
    <submittedName>
        <fullName evidence="1">Uncharacterized protein</fullName>
    </submittedName>
</protein>
<reference evidence="1 2" key="1">
    <citation type="submission" date="2015-09" db="EMBL/GenBank/DDBJ databases">
        <authorList>
            <consortium name="Swine Surveillance"/>
        </authorList>
    </citation>
    <scope>NUCLEOTIDE SEQUENCE [LARGE SCALE GENOMIC DNA]</scope>
    <source>
        <strain evidence="1 2">CECT 7648</strain>
    </source>
</reference>
<dbReference type="Proteomes" id="UP000054935">
    <property type="component" value="Unassembled WGS sequence"/>
</dbReference>
<dbReference type="EMBL" id="CYSE01000018">
    <property type="protein sequence ID" value="CUH82653.1"/>
    <property type="molecule type" value="Genomic_DNA"/>
</dbReference>
<dbReference type="OrthoDB" id="7875626at2"/>
<dbReference type="STRING" id="441103.TRN7648_04195"/>
<dbReference type="RefSeq" id="WP_058249542.1">
    <property type="nucleotide sequence ID" value="NZ_CYSE01000018.1"/>
</dbReference>
<name>A0A0P1GKQ8_9RHOB</name>
<accession>A0A0P1GKQ8</accession>
<organism evidence="1 2">
    <name type="scientific">Tropicibacter naphthalenivorans</name>
    <dbReference type="NCBI Taxonomy" id="441103"/>
    <lineage>
        <taxon>Bacteria</taxon>
        <taxon>Pseudomonadati</taxon>
        <taxon>Pseudomonadota</taxon>
        <taxon>Alphaproteobacteria</taxon>
        <taxon>Rhodobacterales</taxon>
        <taxon>Roseobacteraceae</taxon>
        <taxon>Tropicibacter</taxon>
    </lineage>
</organism>
<sequence>MTDLEERINDLHEQILAAADTQREELLDHLEQAVLTLESKGLPAPHWAKDFLAARIDRDVEDQFDNMPL</sequence>